<dbReference type="InterPro" id="IPR013325">
    <property type="entry name" value="RNA_pol_sigma_r2"/>
</dbReference>
<reference evidence="1" key="1">
    <citation type="submission" date="2020-10" db="EMBL/GenBank/DDBJ databases">
        <authorList>
            <person name="Gilroy R."/>
        </authorList>
    </citation>
    <scope>NUCLEOTIDE SEQUENCE</scope>
    <source>
        <strain evidence="1">ChiW17-6978</strain>
    </source>
</reference>
<gene>
    <name evidence="1" type="ORF">IAD46_01310</name>
</gene>
<dbReference type="GO" id="GO:0006352">
    <property type="term" value="P:DNA-templated transcription initiation"/>
    <property type="evidence" value="ECO:0007669"/>
    <property type="project" value="InterPro"/>
</dbReference>
<sequence>MYINYNDFELLYLYKEGIESAQKILFEKYDHYLRKTYYEKRGIALFSADDYFQEGRMVLLRAMDTYNEQFTFSFFRYFTICFFRQIGKWMKKQFKEPPVSYLEEETKDPNIPSYLAVLLQKELKKEETELFEACFLQNVSVADYSRIHHIKREQVQYRYKKLQLKMRKKVDEIL</sequence>
<dbReference type="Gene3D" id="1.10.1740.10">
    <property type="match status" value="1"/>
</dbReference>
<proteinExistence type="predicted"/>
<comment type="caution">
    <text evidence="1">The sequence shown here is derived from an EMBL/GenBank/DDBJ whole genome shotgun (WGS) entry which is preliminary data.</text>
</comment>
<name>A0A9D1GRI4_9MOLU</name>
<dbReference type="GO" id="GO:0003700">
    <property type="term" value="F:DNA-binding transcription factor activity"/>
    <property type="evidence" value="ECO:0007669"/>
    <property type="project" value="InterPro"/>
</dbReference>
<dbReference type="Proteomes" id="UP000886758">
    <property type="component" value="Unassembled WGS sequence"/>
</dbReference>
<dbReference type="SUPFAM" id="SSF88946">
    <property type="entry name" value="Sigma2 domain of RNA polymerase sigma factors"/>
    <property type="match status" value="1"/>
</dbReference>
<organism evidence="1 2">
    <name type="scientific">Candidatus Pelethenecus faecipullorum</name>
    <dbReference type="NCBI Taxonomy" id="2840900"/>
    <lineage>
        <taxon>Bacteria</taxon>
        <taxon>Bacillati</taxon>
        <taxon>Mycoplasmatota</taxon>
        <taxon>Mollicutes</taxon>
        <taxon>Candidatus Pelethenecus</taxon>
    </lineage>
</organism>
<protein>
    <submittedName>
        <fullName evidence="1">Sigma-70 family RNA polymerase sigma factor</fullName>
    </submittedName>
</protein>
<dbReference type="EMBL" id="DVLF01000042">
    <property type="protein sequence ID" value="HIT49641.1"/>
    <property type="molecule type" value="Genomic_DNA"/>
</dbReference>
<accession>A0A9D1GRI4</accession>
<evidence type="ECO:0000313" key="2">
    <source>
        <dbReference type="Proteomes" id="UP000886758"/>
    </source>
</evidence>
<dbReference type="AlphaFoldDB" id="A0A9D1GRI4"/>
<evidence type="ECO:0000313" key="1">
    <source>
        <dbReference type="EMBL" id="HIT49641.1"/>
    </source>
</evidence>
<reference evidence="1" key="2">
    <citation type="journal article" date="2021" name="PeerJ">
        <title>Extensive microbial diversity within the chicken gut microbiome revealed by metagenomics and culture.</title>
        <authorList>
            <person name="Gilroy R."/>
            <person name="Ravi A."/>
            <person name="Getino M."/>
            <person name="Pursley I."/>
            <person name="Horton D.L."/>
            <person name="Alikhan N.F."/>
            <person name="Baker D."/>
            <person name="Gharbi K."/>
            <person name="Hall N."/>
            <person name="Watson M."/>
            <person name="Adriaenssens E.M."/>
            <person name="Foster-Nyarko E."/>
            <person name="Jarju S."/>
            <person name="Secka A."/>
            <person name="Antonio M."/>
            <person name="Oren A."/>
            <person name="Chaudhuri R.R."/>
            <person name="La Ragione R."/>
            <person name="Hildebrand F."/>
            <person name="Pallen M.J."/>
        </authorList>
    </citation>
    <scope>NUCLEOTIDE SEQUENCE</scope>
    <source>
        <strain evidence="1">ChiW17-6978</strain>
    </source>
</reference>